<comment type="caution">
    <text evidence="2">The sequence shown here is derived from an EMBL/GenBank/DDBJ whole genome shotgun (WGS) entry which is preliminary data.</text>
</comment>
<evidence type="ECO:0000313" key="2">
    <source>
        <dbReference type="EMBL" id="KAK5812186.1"/>
    </source>
</evidence>
<feature type="coiled-coil region" evidence="1">
    <location>
        <begin position="30"/>
        <end position="116"/>
    </location>
</feature>
<evidence type="ECO:0000256" key="1">
    <source>
        <dbReference type="SAM" id="Coils"/>
    </source>
</evidence>
<proteinExistence type="predicted"/>
<keyword evidence="3" id="KW-1185">Reference proteome</keyword>
<keyword evidence="1" id="KW-0175">Coiled coil</keyword>
<sequence length="354" mass="41329">MKCLVHHVDPKKDEQLKGSKLDYLASLSKVREAEEIIRKLKCESERTERRKSKLVVENEVLRHKPESAAKMEDEIKELEAQMTSLEQELELLRTTNRDMEVQIENKAIEAKHLAEQNVGLQSQISEPEMVSQKREKELLTLTKKLEDNENLTVQTNKLLLDMKRLRTQKAKMEEHIVFRSDEASTCIKSLMDQLNTLQQELESLHSQKAELELQLERKTRTISDYVTDIEKARSTNNLKLHYRTARQLLKSRKGRCKKWLESTIKNIQSNHQIVADLEQIIEDLKRDLEIKGDDLSTLVENVHTIEVKLCLSNQKLRVTEQLFTENEESLKKAEAKFLEEQKMIEEKIKTPIPG</sequence>
<protein>
    <submittedName>
        <fullName evidence="2">Uncharacterized protein</fullName>
    </submittedName>
</protein>
<dbReference type="PANTHER" id="PTHR47357">
    <property type="entry name" value="COP1-INTERACTIVE PROTEIN 1"/>
    <property type="match status" value="1"/>
</dbReference>
<dbReference type="PANTHER" id="PTHR47357:SF1">
    <property type="entry name" value="SPINDLE POLE BODY COMPONENT 110"/>
    <property type="match status" value="1"/>
</dbReference>
<dbReference type="Proteomes" id="UP001358586">
    <property type="component" value="Chromosome 8"/>
</dbReference>
<dbReference type="EMBL" id="JARKNE010000008">
    <property type="protein sequence ID" value="KAK5812186.1"/>
    <property type="molecule type" value="Genomic_DNA"/>
</dbReference>
<accession>A0ABR0P3X1</accession>
<evidence type="ECO:0000313" key="3">
    <source>
        <dbReference type="Proteomes" id="UP001358586"/>
    </source>
</evidence>
<feature type="coiled-coil region" evidence="1">
    <location>
        <begin position="187"/>
        <end position="221"/>
    </location>
</feature>
<gene>
    <name evidence="2" type="ORF">PVK06_027602</name>
</gene>
<name>A0ABR0P3X1_GOSAR</name>
<organism evidence="2 3">
    <name type="scientific">Gossypium arboreum</name>
    <name type="common">Tree cotton</name>
    <name type="synonym">Gossypium nanking</name>
    <dbReference type="NCBI Taxonomy" id="29729"/>
    <lineage>
        <taxon>Eukaryota</taxon>
        <taxon>Viridiplantae</taxon>
        <taxon>Streptophyta</taxon>
        <taxon>Embryophyta</taxon>
        <taxon>Tracheophyta</taxon>
        <taxon>Spermatophyta</taxon>
        <taxon>Magnoliopsida</taxon>
        <taxon>eudicotyledons</taxon>
        <taxon>Gunneridae</taxon>
        <taxon>Pentapetalae</taxon>
        <taxon>rosids</taxon>
        <taxon>malvids</taxon>
        <taxon>Malvales</taxon>
        <taxon>Malvaceae</taxon>
        <taxon>Malvoideae</taxon>
        <taxon>Gossypium</taxon>
    </lineage>
</organism>
<reference evidence="2 3" key="1">
    <citation type="submission" date="2023-03" db="EMBL/GenBank/DDBJ databases">
        <title>WGS of Gossypium arboreum.</title>
        <authorList>
            <person name="Yu D."/>
        </authorList>
    </citation>
    <scope>NUCLEOTIDE SEQUENCE [LARGE SCALE GENOMIC DNA]</scope>
    <source>
        <tissue evidence="2">Leaf</tissue>
    </source>
</reference>